<dbReference type="AlphaFoldDB" id="A0A7W2I6A5"/>
<name>A0A7W2I6A5_9BURK</name>
<evidence type="ECO:0000313" key="3">
    <source>
        <dbReference type="Proteomes" id="UP000566711"/>
    </source>
</evidence>
<evidence type="ECO:0000256" key="1">
    <source>
        <dbReference type="SAM" id="SignalP"/>
    </source>
</evidence>
<proteinExistence type="predicted"/>
<organism evidence="2 3">
    <name type="scientific">Rugamonas fusca</name>
    <dbReference type="NCBI Taxonomy" id="2758568"/>
    <lineage>
        <taxon>Bacteria</taxon>
        <taxon>Pseudomonadati</taxon>
        <taxon>Pseudomonadota</taxon>
        <taxon>Betaproteobacteria</taxon>
        <taxon>Burkholderiales</taxon>
        <taxon>Oxalobacteraceae</taxon>
        <taxon>Telluria group</taxon>
        <taxon>Rugamonas</taxon>
    </lineage>
</organism>
<reference evidence="2 3" key="1">
    <citation type="submission" date="2020-07" db="EMBL/GenBank/DDBJ databases">
        <title>Novel species isolated from subtropical streams in China.</title>
        <authorList>
            <person name="Lu H."/>
        </authorList>
    </citation>
    <scope>NUCLEOTIDE SEQUENCE [LARGE SCALE GENOMIC DNA]</scope>
    <source>
        <strain evidence="2 3">FT3S</strain>
    </source>
</reference>
<sequence length="76" mass="8195">MNRTTSAPLRAGPLAALLVALLLASATLRAAPAPWFKWRSKVDGSTSCSQWPLGPGWERAGGPYRDSRCEKPMLAK</sequence>
<evidence type="ECO:0000313" key="2">
    <source>
        <dbReference type="EMBL" id="MBA5605150.1"/>
    </source>
</evidence>
<keyword evidence="1" id="KW-0732">Signal</keyword>
<feature type="chain" id="PRO_5030952654" evidence="1">
    <location>
        <begin position="31"/>
        <end position="76"/>
    </location>
</feature>
<accession>A0A7W2I6A5</accession>
<feature type="signal peptide" evidence="1">
    <location>
        <begin position="1"/>
        <end position="30"/>
    </location>
</feature>
<keyword evidence="3" id="KW-1185">Reference proteome</keyword>
<gene>
    <name evidence="2" type="ORF">H3H36_07210</name>
</gene>
<comment type="caution">
    <text evidence="2">The sequence shown here is derived from an EMBL/GenBank/DDBJ whole genome shotgun (WGS) entry which is preliminary data.</text>
</comment>
<dbReference type="Proteomes" id="UP000566711">
    <property type="component" value="Unassembled WGS sequence"/>
</dbReference>
<protein>
    <submittedName>
        <fullName evidence="2">Uncharacterized protein</fullName>
    </submittedName>
</protein>
<dbReference type="EMBL" id="JACEZS010000004">
    <property type="protein sequence ID" value="MBA5605150.1"/>
    <property type="molecule type" value="Genomic_DNA"/>
</dbReference>